<dbReference type="EMBL" id="JBFXLR010000006">
    <property type="protein sequence ID" value="KAL2857637.1"/>
    <property type="molecule type" value="Genomic_DNA"/>
</dbReference>
<reference evidence="1 2" key="1">
    <citation type="submission" date="2024-07" db="EMBL/GenBank/DDBJ databases">
        <title>Section-level genome sequencing and comparative genomics of Aspergillus sections Usti and Cavernicolus.</title>
        <authorList>
            <consortium name="Lawrence Berkeley National Laboratory"/>
            <person name="Nybo J.L."/>
            <person name="Vesth T.C."/>
            <person name="Theobald S."/>
            <person name="Frisvad J.C."/>
            <person name="Larsen T.O."/>
            <person name="Kjaerboelling I."/>
            <person name="Rothschild-Mancinelli K."/>
            <person name="Lyhne E.K."/>
            <person name="Kogle M.E."/>
            <person name="Barry K."/>
            <person name="Clum A."/>
            <person name="Na H."/>
            <person name="Ledsgaard L."/>
            <person name="Lin J."/>
            <person name="Lipzen A."/>
            <person name="Kuo A."/>
            <person name="Riley R."/>
            <person name="Mondo S."/>
            <person name="LaButti K."/>
            <person name="Haridas S."/>
            <person name="Pangalinan J."/>
            <person name="Salamov A.A."/>
            <person name="Simmons B.A."/>
            <person name="Magnuson J.K."/>
            <person name="Chen J."/>
            <person name="Drula E."/>
            <person name="Henrissat B."/>
            <person name="Wiebenga A."/>
            <person name="Lubbers R.J."/>
            <person name="Gomes A.C."/>
            <person name="Macurrencykelacurrency M.R."/>
            <person name="Stajich J."/>
            <person name="Grigoriev I.V."/>
            <person name="Mortensen U.H."/>
            <person name="De vries R.P."/>
            <person name="Baker S.E."/>
            <person name="Andersen M.R."/>
        </authorList>
    </citation>
    <scope>NUCLEOTIDE SEQUENCE [LARGE SCALE GENOMIC DNA]</scope>
    <source>
        <strain evidence="1 2">CBS 756.74</strain>
    </source>
</reference>
<gene>
    <name evidence="1" type="ORF">BJX68DRAFT_179358</name>
</gene>
<keyword evidence="2" id="KW-1185">Reference proteome</keyword>
<evidence type="ECO:0000313" key="2">
    <source>
        <dbReference type="Proteomes" id="UP001610444"/>
    </source>
</evidence>
<dbReference type="PROSITE" id="PS51257">
    <property type="entry name" value="PROKAR_LIPOPROTEIN"/>
    <property type="match status" value="1"/>
</dbReference>
<dbReference type="RefSeq" id="XP_070903168.1">
    <property type="nucleotide sequence ID" value="XM_071037180.1"/>
</dbReference>
<accession>A0ABR4L2B7</accession>
<protein>
    <submittedName>
        <fullName evidence="1">Uncharacterized protein</fullName>
    </submittedName>
</protein>
<name>A0ABR4L2B7_9EURO</name>
<dbReference type="Proteomes" id="UP001610444">
    <property type="component" value="Unassembled WGS sequence"/>
</dbReference>
<comment type="caution">
    <text evidence="1">The sequence shown here is derived from an EMBL/GenBank/DDBJ whole genome shotgun (WGS) entry which is preliminary data.</text>
</comment>
<dbReference type="GeneID" id="98152344"/>
<proteinExistence type="predicted"/>
<organism evidence="1 2">
    <name type="scientific">Aspergillus pseudodeflectus</name>
    <dbReference type="NCBI Taxonomy" id="176178"/>
    <lineage>
        <taxon>Eukaryota</taxon>
        <taxon>Fungi</taxon>
        <taxon>Dikarya</taxon>
        <taxon>Ascomycota</taxon>
        <taxon>Pezizomycotina</taxon>
        <taxon>Eurotiomycetes</taxon>
        <taxon>Eurotiomycetidae</taxon>
        <taxon>Eurotiales</taxon>
        <taxon>Aspergillaceae</taxon>
        <taxon>Aspergillus</taxon>
        <taxon>Aspergillus subgen. Nidulantes</taxon>
    </lineage>
</organism>
<sequence>MVIRTHQQLYQLQLSRTQTGPVSGFSGCRKTYRAAKAGMLLKNMRRASVVIRITCSCMCTSSGRWPAQTLVYWLEVIAFSLYAGRADNRRDPPAYLATPSWSGSTIFGQIFWLWGASICQPACFFSPPSHFFIFRLHSFIPSDVEGYSPQRCPLHFLQDWPLSRARWYANIGLQLVLRLKIALVHWETHKSHDVAS</sequence>
<evidence type="ECO:0000313" key="1">
    <source>
        <dbReference type="EMBL" id="KAL2857637.1"/>
    </source>
</evidence>